<sequence>MERIRDSPSTYQSTDLQLRSYYFGLSGTNMYGSKSRLERKCRFSVNPGPDTKLAVGLHLPESDGYEFVDGLDALTDTVATENKALNRSFEGPADWQGESPGCRA</sequence>
<dbReference type="Proteomes" id="UP000799118">
    <property type="component" value="Unassembled WGS sequence"/>
</dbReference>
<dbReference type="EMBL" id="ML769578">
    <property type="protein sequence ID" value="KAE9393217.1"/>
    <property type="molecule type" value="Genomic_DNA"/>
</dbReference>
<protein>
    <submittedName>
        <fullName evidence="1">Uncharacterized protein</fullName>
    </submittedName>
</protein>
<evidence type="ECO:0000313" key="2">
    <source>
        <dbReference type="Proteomes" id="UP000799118"/>
    </source>
</evidence>
<dbReference type="AlphaFoldDB" id="A0A6A4H7Q8"/>
<proteinExistence type="predicted"/>
<keyword evidence="2" id="KW-1185">Reference proteome</keyword>
<evidence type="ECO:0000313" key="1">
    <source>
        <dbReference type="EMBL" id="KAE9393217.1"/>
    </source>
</evidence>
<accession>A0A6A4H7Q8</accession>
<organism evidence="1 2">
    <name type="scientific">Gymnopus androsaceus JB14</name>
    <dbReference type="NCBI Taxonomy" id="1447944"/>
    <lineage>
        <taxon>Eukaryota</taxon>
        <taxon>Fungi</taxon>
        <taxon>Dikarya</taxon>
        <taxon>Basidiomycota</taxon>
        <taxon>Agaricomycotina</taxon>
        <taxon>Agaricomycetes</taxon>
        <taxon>Agaricomycetidae</taxon>
        <taxon>Agaricales</taxon>
        <taxon>Marasmiineae</taxon>
        <taxon>Omphalotaceae</taxon>
        <taxon>Gymnopus</taxon>
    </lineage>
</organism>
<gene>
    <name evidence="1" type="ORF">BT96DRAFT_229861</name>
</gene>
<reference evidence="1" key="1">
    <citation type="journal article" date="2019" name="Environ. Microbiol.">
        <title>Fungal ecological strategies reflected in gene transcription - a case study of two litter decomposers.</title>
        <authorList>
            <person name="Barbi F."/>
            <person name="Kohler A."/>
            <person name="Barry K."/>
            <person name="Baskaran P."/>
            <person name="Daum C."/>
            <person name="Fauchery L."/>
            <person name="Ihrmark K."/>
            <person name="Kuo A."/>
            <person name="LaButti K."/>
            <person name="Lipzen A."/>
            <person name="Morin E."/>
            <person name="Grigoriev I.V."/>
            <person name="Henrissat B."/>
            <person name="Lindahl B."/>
            <person name="Martin F."/>
        </authorList>
    </citation>
    <scope>NUCLEOTIDE SEQUENCE</scope>
    <source>
        <strain evidence="1">JB14</strain>
    </source>
</reference>
<name>A0A6A4H7Q8_9AGAR</name>